<dbReference type="Proteomes" id="UP000269721">
    <property type="component" value="Unassembled WGS sequence"/>
</dbReference>
<feature type="compositionally biased region" description="Low complexity" evidence="1">
    <location>
        <begin position="196"/>
        <end position="216"/>
    </location>
</feature>
<organism evidence="2 3">
    <name type="scientific">Blyttiomyces helicus</name>
    <dbReference type="NCBI Taxonomy" id="388810"/>
    <lineage>
        <taxon>Eukaryota</taxon>
        <taxon>Fungi</taxon>
        <taxon>Fungi incertae sedis</taxon>
        <taxon>Chytridiomycota</taxon>
        <taxon>Chytridiomycota incertae sedis</taxon>
        <taxon>Chytridiomycetes</taxon>
        <taxon>Chytridiomycetes incertae sedis</taxon>
        <taxon>Blyttiomyces</taxon>
    </lineage>
</organism>
<name>A0A4P9W7E1_9FUNG</name>
<evidence type="ECO:0000313" key="3">
    <source>
        <dbReference type="Proteomes" id="UP000269721"/>
    </source>
</evidence>
<protein>
    <submittedName>
        <fullName evidence="2">Uncharacterized protein</fullName>
    </submittedName>
</protein>
<sequence>MIGPGLDQSEPEAGCGLAIRGVGGPEALGSSWNWNVQFGPNLSEPSQINSPSLQYSPHHPASSPKFFSLELHSIRVHVATVTPQTFSIARCIASSYDGVEGMMRAPGQSMAGGLFKVGTSGHSINSVAPSHYRTAPRRHSSIHAPGNGSKSPNGSHDRVVPRRCSSIHAPGGVSKGIPISRTGSINPDSLERIATRPRSSRSLRSLSHQHSIHSSRASSHFEYSGTARVSHSCREVQAFHNRTSMVGRNEGAPPVEEEVGQGQRPMKRPCGKGGKICRFLKQVFGRRRQRT</sequence>
<feature type="region of interest" description="Disordered" evidence="1">
    <location>
        <begin position="127"/>
        <end position="223"/>
    </location>
</feature>
<evidence type="ECO:0000313" key="2">
    <source>
        <dbReference type="EMBL" id="RKO88274.1"/>
    </source>
</evidence>
<accession>A0A4P9W7E1</accession>
<reference evidence="3" key="1">
    <citation type="journal article" date="2018" name="Nat. Microbiol.">
        <title>Leveraging single-cell genomics to expand the fungal tree of life.</title>
        <authorList>
            <person name="Ahrendt S.R."/>
            <person name="Quandt C.A."/>
            <person name="Ciobanu D."/>
            <person name="Clum A."/>
            <person name="Salamov A."/>
            <person name="Andreopoulos B."/>
            <person name="Cheng J.F."/>
            <person name="Woyke T."/>
            <person name="Pelin A."/>
            <person name="Henrissat B."/>
            <person name="Reynolds N.K."/>
            <person name="Benny G.L."/>
            <person name="Smith M.E."/>
            <person name="James T.Y."/>
            <person name="Grigoriev I.V."/>
        </authorList>
    </citation>
    <scope>NUCLEOTIDE SEQUENCE [LARGE SCALE GENOMIC DNA]</scope>
</reference>
<evidence type="ECO:0000256" key="1">
    <source>
        <dbReference type="SAM" id="MobiDB-lite"/>
    </source>
</evidence>
<proteinExistence type="predicted"/>
<keyword evidence="3" id="KW-1185">Reference proteome</keyword>
<feature type="region of interest" description="Disordered" evidence="1">
    <location>
        <begin position="245"/>
        <end position="273"/>
    </location>
</feature>
<dbReference type="EMBL" id="KZ996825">
    <property type="protein sequence ID" value="RKO88274.1"/>
    <property type="molecule type" value="Genomic_DNA"/>
</dbReference>
<gene>
    <name evidence="2" type="ORF">BDK51DRAFT_27223</name>
</gene>
<dbReference type="AlphaFoldDB" id="A0A4P9W7E1"/>